<evidence type="ECO:0000256" key="1">
    <source>
        <dbReference type="ARBA" id="ARBA00004651"/>
    </source>
</evidence>
<comment type="similarity">
    <text evidence="2 8">Belongs to the 4-toluene sulfonate uptake permease (TSUP) (TC 2.A.102) family.</text>
</comment>
<evidence type="ECO:0000256" key="7">
    <source>
        <dbReference type="ARBA" id="ARBA00023136"/>
    </source>
</evidence>
<gene>
    <name evidence="9" type="ORF">IW252_002541</name>
</gene>
<organism evidence="9 10">
    <name type="scientific">Zhihengliuella flava</name>
    <dbReference type="NCBI Taxonomy" id="1285193"/>
    <lineage>
        <taxon>Bacteria</taxon>
        <taxon>Bacillati</taxon>
        <taxon>Actinomycetota</taxon>
        <taxon>Actinomycetes</taxon>
        <taxon>Micrococcales</taxon>
        <taxon>Micrococcaceae</taxon>
        <taxon>Zhihengliuella</taxon>
    </lineage>
</organism>
<evidence type="ECO:0000256" key="4">
    <source>
        <dbReference type="ARBA" id="ARBA00022475"/>
    </source>
</evidence>
<keyword evidence="3" id="KW-0813">Transport</keyword>
<feature type="transmembrane region" description="Helical" evidence="8">
    <location>
        <begin position="12"/>
        <end position="38"/>
    </location>
</feature>
<evidence type="ECO:0000256" key="8">
    <source>
        <dbReference type="RuleBase" id="RU363041"/>
    </source>
</evidence>
<evidence type="ECO:0000256" key="5">
    <source>
        <dbReference type="ARBA" id="ARBA00022692"/>
    </source>
</evidence>
<feature type="transmembrane region" description="Helical" evidence="8">
    <location>
        <begin position="218"/>
        <end position="239"/>
    </location>
</feature>
<evidence type="ECO:0000256" key="2">
    <source>
        <dbReference type="ARBA" id="ARBA00009142"/>
    </source>
</evidence>
<feature type="transmembrane region" description="Helical" evidence="8">
    <location>
        <begin position="245"/>
        <end position="264"/>
    </location>
</feature>
<feature type="transmembrane region" description="Helical" evidence="8">
    <location>
        <begin position="150"/>
        <end position="182"/>
    </location>
</feature>
<feature type="transmembrane region" description="Helical" evidence="8">
    <location>
        <begin position="78"/>
        <end position="97"/>
    </location>
</feature>
<keyword evidence="10" id="KW-1185">Reference proteome</keyword>
<dbReference type="RefSeq" id="WP_196836921.1">
    <property type="nucleotide sequence ID" value="NZ_JADOTZ010000001.1"/>
</dbReference>
<name>A0A931GMU7_9MICC</name>
<keyword evidence="4 8" id="KW-1003">Cell membrane</keyword>
<comment type="caution">
    <text evidence="9">The sequence shown here is derived from an EMBL/GenBank/DDBJ whole genome shotgun (WGS) entry which is preliminary data.</text>
</comment>
<dbReference type="Proteomes" id="UP000625033">
    <property type="component" value="Unassembled WGS sequence"/>
</dbReference>
<keyword evidence="6 8" id="KW-1133">Transmembrane helix</keyword>
<evidence type="ECO:0000256" key="6">
    <source>
        <dbReference type="ARBA" id="ARBA00022989"/>
    </source>
</evidence>
<accession>A0A931GMU7</accession>
<proteinExistence type="inferred from homology"/>
<evidence type="ECO:0000256" key="3">
    <source>
        <dbReference type="ARBA" id="ARBA00022448"/>
    </source>
</evidence>
<reference evidence="9" key="1">
    <citation type="submission" date="2020-11" db="EMBL/GenBank/DDBJ databases">
        <title>Sequencing the genomes of 1000 actinobacteria strains.</title>
        <authorList>
            <person name="Klenk H.-P."/>
        </authorList>
    </citation>
    <scope>NUCLEOTIDE SEQUENCE</scope>
    <source>
        <strain evidence="9">DSM 26152</strain>
    </source>
</reference>
<dbReference type="PANTHER" id="PTHR30269:SF0">
    <property type="entry name" value="MEMBRANE TRANSPORTER PROTEIN YFCA-RELATED"/>
    <property type="match status" value="1"/>
</dbReference>
<dbReference type="InterPro" id="IPR052017">
    <property type="entry name" value="TSUP"/>
</dbReference>
<feature type="transmembrane region" description="Helical" evidence="8">
    <location>
        <begin position="103"/>
        <end position="121"/>
    </location>
</feature>
<evidence type="ECO:0000313" key="9">
    <source>
        <dbReference type="EMBL" id="MBG6085774.1"/>
    </source>
</evidence>
<comment type="subcellular location">
    <subcellularLocation>
        <location evidence="1 8">Cell membrane</location>
        <topology evidence="1 8">Multi-pass membrane protein</topology>
    </subcellularLocation>
</comment>
<feature type="transmembrane region" description="Helical" evidence="8">
    <location>
        <begin position="44"/>
        <end position="66"/>
    </location>
</feature>
<dbReference type="InterPro" id="IPR002781">
    <property type="entry name" value="TM_pro_TauE-like"/>
</dbReference>
<sequence length="270" mass="28575">MEALLNYWQEALILLSGLWAGTINTIVGSGSLVTFPVLVALGTAPVNAIVSNAMGLVAGGFSGAWGYRREARSVSKTLLKLLPVSLVGGLVGAYLLLHLPESVFDVVAPVLIVVAIALVLFQPKLSAWAKRRSGTEHVHPELADRQRLPIVLYVLVFLTGVYGGYFTAAQGVLLMGILGVFFHGTLQQSNAIKVILSLGVNLIAAISYLLFAFERIDWIIVALIAVGSLIGGFVGAKIGRRLSPAWLRGVIVVLGVLALVNMIGRLVTGA</sequence>
<evidence type="ECO:0000313" key="10">
    <source>
        <dbReference type="Proteomes" id="UP000625033"/>
    </source>
</evidence>
<protein>
    <recommendedName>
        <fullName evidence="8">Probable membrane transporter protein</fullName>
    </recommendedName>
</protein>
<keyword evidence="7 8" id="KW-0472">Membrane</keyword>
<dbReference type="GO" id="GO:0005886">
    <property type="term" value="C:plasma membrane"/>
    <property type="evidence" value="ECO:0007669"/>
    <property type="project" value="UniProtKB-SubCell"/>
</dbReference>
<keyword evidence="5 8" id="KW-0812">Transmembrane</keyword>
<dbReference type="EMBL" id="JADOTZ010000001">
    <property type="protein sequence ID" value="MBG6085774.1"/>
    <property type="molecule type" value="Genomic_DNA"/>
</dbReference>
<dbReference type="Pfam" id="PF01925">
    <property type="entry name" value="TauE"/>
    <property type="match status" value="1"/>
</dbReference>
<feature type="transmembrane region" description="Helical" evidence="8">
    <location>
        <begin position="194"/>
        <end position="211"/>
    </location>
</feature>
<dbReference type="AlphaFoldDB" id="A0A931GMU7"/>
<dbReference type="PANTHER" id="PTHR30269">
    <property type="entry name" value="TRANSMEMBRANE PROTEIN YFCA"/>
    <property type="match status" value="1"/>
</dbReference>